<name>A0A0D0E1P3_9AGAM</name>
<reference evidence="2 3" key="1">
    <citation type="submission" date="2014-04" db="EMBL/GenBank/DDBJ databases">
        <authorList>
            <consortium name="DOE Joint Genome Institute"/>
            <person name="Kuo A."/>
            <person name="Kohler A."/>
            <person name="Jargeat P."/>
            <person name="Nagy L.G."/>
            <person name="Floudas D."/>
            <person name="Copeland A."/>
            <person name="Barry K.W."/>
            <person name="Cichocki N."/>
            <person name="Veneault-Fourrey C."/>
            <person name="LaButti K."/>
            <person name="Lindquist E.A."/>
            <person name="Lipzen A."/>
            <person name="Lundell T."/>
            <person name="Morin E."/>
            <person name="Murat C."/>
            <person name="Sun H."/>
            <person name="Tunlid A."/>
            <person name="Henrissat B."/>
            <person name="Grigoriev I.V."/>
            <person name="Hibbett D.S."/>
            <person name="Martin F."/>
            <person name="Nordberg H.P."/>
            <person name="Cantor M.N."/>
            <person name="Hua S.X."/>
        </authorList>
    </citation>
    <scope>NUCLEOTIDE SEQUENCE [LARGE SCALE GENOMIC DNA]</scope>
    <source>
        <strain evidence="2 3">Ve08.2h10</strain>
    </source>
</reference>
<evidence type="ECO:0000256" key="1">
    <source>
        <dbReference type="SAM" id="SignalP"/>
    </source>
</evidence>
<evidence type="ECO:0000313" key="2">
    <source>
        <dbReference type="EMBL" id="KIK97786.1"/>
    </source>
</evidence>
<keyword evidence="1" id="KW-0732">Signal</keyword>
<keyword evidence="3" id="KW-1185">Reference proteome</keyword>
<protein>
    <submittedName>
        <fullName evidence="2">Uncharacterized protein</fullName>
    </submittedName>
</protein>
<accession>A0A0D0E1P3</accession>
<dbReference type="HOGENOM" id="CLU_115517_0_0_1"/>
<dbReference type="OrthoDB" id="2581067at2759"/>
<feature type="signal peptide" evidence="1">
    <location>
        <begin position="1"/>
        <end position="36"/>
    </location>
</feature>
<organism evidence="2 3">
    <name type="scientific">Paxillus rubicundulus Ve08.2h10</name>
    <dbReference type="NCBI Taxonomy" id="930991"/>
    <lineage>
        <taxon>Eukaryota</taxon>
        <taxon>Fungi</taxon>
        <taxon>Dikarya</taxon>
        <taxon>Basidiomycota</taxon>
        <taxon>Agaricomycotina</taxon>
        <taxon>Agaricomycetes</taxon>
        <taxon>Agaricomycetidae</taxon>
        <taxon>Boletales</taxon>
        <taxon>Paxilineae</taxon>
        <taxon>Paxillaceae</taxon>
        <taxon>Paxillus</taxon>
    </lineage>
</organism>
<feature type="chain" id="PRO_5002209281" evidence="1">
    <location>
        <begin position="37"/>
        <end position="206"/>
    </location>
</feature>
<proteinExistence type="predicted"/>
<evidence type="ECO:0000313" key="3">
    <source>
        <dbReference type="Proteomes" id="UP000054538"/>
    </source>
</evidence>
<dbReference type="AlphaFoldDB" id="A0A0D0E1P3"/>
<dbReference type="Proteomes" id="UP000054538">
    <property type="component" value="Unassembled WGS sequence"/>
</dbReference>
<reference evidence="3" key="2">
    <citation type="submission" date="2015-01" db="EMBL/GenBank/DDBJ databases">
        <title>Evolutionary Origins and Diversification of the Mycorrhizal Mutualists.</title>
        <authorList>
            <consortium name="DOE Joint Genome Institute"/>
            <consortium name="Mycorrhizal Genomics Consortium"/>
            <person name="Kohler A."/>
            <person name="Kuo A."/>
            <person name="Nagy L.G."/>
            <person name="Floudas D."/>
            <person name="Copeland A."/>
            <person name="Barry K.W."/>
            <person name="Cichocki N."/>
            <person name="Veneault-Fourrey C."/>
            <person name="LaButti K."/>
            <person name="Lindquist E.A."/>
            <person name="Lipzen A."/>
            <person name="Lundell T."/>
            <person name="Morin E."/>
            <person name="Murat C."/>
            <person name="Riley R."/>
            <person name="Ohm R."/>
            <person name="Sun H."/>
            <person name="Tunlid A."/>
            <person name="Henrissat B."/>
            <person name="Grigoriev I.V."/>
            <person name="Hibbett D.S."/>
            <person name="Martin F."/>
        </authorList>
    </citation>
    <scope>NUCLEOTIDE SEQUENCE [LARGE SCALE GENOMIC DNA]</scope>
    <source>
        <strain evidence="3">Ve08.2h10</strain>
    </source>
</reference>
<dbReference type="EMBL" id="KN824920">
    <property type="protein sequence ID" value="KIK97786.1"/>
    <property type="molecule type" value="Genomic_DNA"/>
</dbReference>
<sequence>MTLSEGSLGRTWHRWSGNNLILTTTFLLSLLALVHAQYFVVNQPGASSFWATDSPYPVTWTKGLLDGIDTFDVELMRLYEDGLYLVAKDVPSTSKTLNVLLQDVPAGDDYFLLCLNSTHGVTYSISSRFSVTNSSSGHSNPSPDTSAPTVTVSGAPDPLKQFAATLGPSNGASGSILGGASLFGAGTWGSVVVVCATLFGGALTLW</sequence>
<gene>
    <name evidence="2" type="ORF">PAXRUDRAFT_824558</name>
</gene>
<dbReference type="InParanoid" id="A0A0D0E1P3"/>